<proteinExistence type="predicted"/>
<dbReference type="AlphaFoldDB" id="A0A834SZ68"/>
<evidence type="ECO:0000313" key="1">
    <source>
        <dbReference type="EMBL" id="KAF7812769.1"/>
    </source>
</evidence>
<protein>
    <submittedName>
        <fullName evidence="1">Uncharacterized protein</fullName>
    </submittedName>
</protein>
<accession>A0A834SZ68</accession>
<dbReference type="EMBL" id="JAAIUW010000010">
    <property type="protein sequence ID" value="KAF7812769.1"/>
    <property type="molecule type" value="Genomic_DNA"/>
</dbReference>
<name>A0A834SZ68_9FABA</name>
<reference evidence="1" key="1">
    <citation type="submission" date="2020-09" db="EMBL/GenBank/DDBJ databases">
        <title>Genome-Enabled Discovery of Anthraquinone Biosynthesis in Senna tora.</title>
        <authorList>
            <person name="Kang S.-H."/>
            <person name="Pandey R.P."/>
            <person name="Lee C.-M."/>
            <person name="Sim J.-S."/>
            <person name="Jeong J.-T."/>
            <person name="Choi B.-S."/>
            <person name="Jung M."/>
            <person name="Ginzburg D."/>
            <person name="Zhao K."/>
            <person name="Won S.Y."/>
            <person name="Oh T.-J."/>
            <person name="Yu Y."/>
            <person name="Kim N.-H."/>
            <person name="Lee O.R."/>
            <person name="Lee T.-H."/>
            <person name="Bashyal P."/>
            <person name="Kim T.-S."/>
            <person name="Lee W.-H."/>
            <person name="Kawkins C."/>
            <person name="Kim C.-K."/>
            <person name="Kim J.S."/>
            <person name="Ahn B.O."/>
            <person name="Rhee S.Y."/>
            <person name="Sohng J.K."/>
        </authorList>
    </citation>
    <scope>NUCLEOTIDE SEQUENCE</scope>
    <source>
        <tissue evidence="1">Leaf</tissue>
    </source>
</reference>
<gene>
    <name evidence="1" type="ORF">G2W53_033745</name>
</gene>
<evidence type="ECO:0000313" key="2">
    <source>
        <dbReference type="Proteomes" id="UP000634136"/>
    </source>
</evidence>
<organism evidence="1 2">
    <name type="scientific">Senna tora</name>
    <dbReference type="NCBI Taxonomy" id="362788"/>
    <lineage>
        <taxon>Eukaryota</taxon>
        <taxon>Viridiplantae</taxon>
        <taxon>Streptophyta</taxon>
        <taxon>Embryophyta</taxon>
        <taxon>Tracheophyta</taxon>
        <taxon>Spermatophyta</taxon>
        <taxon>Magnoliopsida</taxon>
        <taxon>eudicotyledons</taxon>
        <taxon>Gunneridae</taxon>
        <taxon>Pentapetalae</taxon>
        <taxon>rosids</taxon>
        <taxon>fabids</taxon>
        <taxon>Fabales</taxon>
        <taxon>Fabaceae</taxon>
        <taxon>Caesalpinioideae</taxon>
        <taxon>Cassia clade</taxon>
        <taxon>Senna</taxon>
    </lineage>
</organism>
<sequence>MSQNNSDSDNHISSYRGLYWGPGVQGVVGAGTVHHGDETDNCEAVIRVRWSGGCGRSCRRYPISSPLSYASPIRRSCVTFIPVLFPCGSVGVLPAASWLFTAEVVRLCPPSELLTSLLVEPPLLAICLVGRDSPLLGVHLSELVRRSRSSSAAEA</sequence>
<comment type="caution">
    <text evidence="1">The sequence shown here is derived from an EMBL/GenBank/DDBJ whole genome shotgun (WGS) entry which is preliminary data.</text>
</comment>
<keyword evidence="2" id="KW-1185">Reference proteome</keyword>
<dbReference type="Proteomes" id="UP000634136">
    <property type="component" value="Unassembled WGS sequence"/>
</dbReference>